<organism evidence="2 3">
    <name type="scientific">Panicum miliaceum</name>
    <name type="common">Proso millet</name>
    <name type="synonym">Broomcorn millet</name>
    <dbReference type="NCBI Taxonomy" id="4540"/>
    <lineage>
        <taxon>Eukaryota</taxon>
        <taxon>Viridiplantae</taxon>
        <taxon>Streptophyta</taxon>
        <taxon>Embryophyta</taxon>
        <taxon>Tracheophyta</taxon>
        <taxon>Spermatophyta</taxon>
        <taxon>Magnoliopsida</taxon>
        <taxon>Liliopsida</taxon>
        <taxon>Poales</taxon>
        <taxon>Poaceae</taxon>
        <taxon>PACMAD clade</taxon>
        <taxon>Panicoideae</taxon>
        <taxon>Panicodae</taxon>
        <taxon>Paniceae</taxon>
        <taxon>Panicinae</taxon>
        <taxon>Panicum</taxon>
        <taxon>Panicum sect. Panicum</taxon>
    </lineage>
</organism>
<reference evidence="3" key="1">
    <citation type="journal article" date="2019" name="Nat. Commun.">
        <title>The genome of broomcorn millet.</title>
        <authorList>
            <person name="Zou C."/>
            <person name="Miki D."/>
            <person name="Li D."/>
            <person name="Tang Q."/>
            <person name="Xiao L."/>
            <person name="Rajput S."/>
            <person name="Deng P."/>
            <person name="Jia W."/>
            <person name="Huang R."/>
            <person name="Zhang M."/>
            <person name="Sun Y."/>
            <person name="Hu J."/>
            <person name="Fu X."/>
            <person name="Schnable P.S."/>
            <person name="Li F."/>
            <person name="Zhang H."/>
            <person name="Feng B."/>
            <person name="Zhu X."/>
            <person name="Liu R."/>
            <person name="Schnable J.C."/>
            <person name="Zhu J.-K."/>
            <person name="Zhang H."/>
        </authorList>
    </citation>
    <scope>NUCLEOTIDE SEQUENCE [LARGE SCALE GENOMIC DNA]</scope>
</reference>
<feature type="domain" description="Helitron helicase-like" evidence="1">
    <location>
        <begin position="2"/>
        <end position="175"/>
    </location>
</feature>
<gene>
    <name evidence="2" type="ORF">C2845_PM07G16300</name>
</gene>
<dbReference type="InterPro" id="IPR025476">
    <property type="entry name" value="Helitron_helicase-like"/>
</dbReference>
<protein>
    <recommendedName>
        <fullName evidence="1">Helitron helicase-like domain-containing protein</fullName>
    </recommendedName>
</protein>
<accession>A0A3L6SVC3</accession>
<dbReference type="STRING" id="4540.A0A3L6SVC3"/>
<name>A0A3L6SVC3_PANMI</name>
<sequence>MRPGIFNPIFYGKRLFQQFAVDTYVKIESSRLDYIRNNQDSLWADLYQGLVDSLHAGELRADAVGIRTVLSTSFIGGPRDMRCWYMDAMALVRKYGKPDIFLTMTCNPNWDEIKNELFPRQSAQDRPDLVTRVFRAKLEVMKKMLLKKEILGKIKAYVYVVEFQKRGLPHAHFLLIMKRKWKLTCPKQYERLICAELPNKRKYPELYKMVTKHMMHGPCGVLNPNCPCTKGRSSCKNHYPGPFAASTSQGKDSYPIYHRRDNGCKEKVRGYELDNWWVVPYNPCLLRAFNYHINVEARSSIKSVKYLFKYVYKGHDRASIAVMESGQTDDKGNIDEIKAYRDVRWVTPLEMMWRIYGFDLSVNYPSVKQLQLHLPDMHMVSFHNRQKIEHFVNKPGADESMLIAYFKANMLHESARNILYRDFSEFFTW</sequence>
<dbReference type="EMBL" id="PQIB02000004">
    <property type="protein sequence ID" value="RLN25654.1"/>
    <property type="molecule type" value="Genomic_DNA"/>
</dbReference>
<comment type="caution">
    <text evidence="2">The sequence shown here is derived from an EMBL/GenBank/DDBJ whole genome shotgun (WGS) entry which is preliminary data.</text>
</comment>
<dbReference type="PANTHER" id="PTHR10492:SF92">
    <property type="entry name" value="ATP-DEPENDENT DNA HELICASE"/>
    <property type="match status" value="1"/>
</dbReference>
<dbReference type="Pfam" id="PF14214">
    <property type="entry name" value="Helitron_like_N"/>
    <property type="match status" value="1"/>
</dbReference>
<evidence type="ECO:0000313" key="3">
    <source>
        <dbReference type="Proteomes" id="UP000275267"/>
    </source>
</evidence>
<evidence type="ECO:0000259" key="1">
    <source>
        <dbReference type="Pfam" id="PF14214"/>
    </source>
</evidence>
<dbReference type="Proteomes" id="UP000275267">
    <property type="component" value="Unassembled WGS sequence"/>
</dbReference>
<dbReference type="OrthoDB" id="672214at2759"/>
<dbReference type="PANTHER" id="PTHR10492">
    <property type="match status" value="1"/>
</dbReference>
<dbReference type="AlphaFoldDB" id="A0A3L6SVC3"/>
<proteinExistence type="predicted"/>
<keyword evidence="3" id="KW-1185">Reference proteome</keyword>
<evidence type="ECO:0000313" key="2">
    <source>
        <dbReference type="EMBL" id="RLN25654.1"/>
    </source>
</evidence>